<dbReference type="PANTHER" id="PTHR31286">
    <property type="entry name" value="GLYCINE-RICH CELL WALL STRUCTURAL PROTEIN 1.8-LIKE"/>
    <property type="match status" value="1"/>
</dbReference>
<dbReference type="EMBL" id="VAHF01000145">
    <property type="protein sequence ID" value="TXG46426.1"/>
    <property type="molecule type" value="Genomic_DNA"/>
</dbReference>
<dbReference type="AlphaFoldDB" id="A0A5C7GQC7"/>
<protein>
    <recommendedName>
        <fullName evidence="2">Zinc knuckle CX2CX4HX4C domain-containing protein</fullName>
    </recommendedName>
</protein>
<organism evidence="3 4">
    <name type="scientific">Acer yangbiense</name>
    <dbReference type="NCBI Taxonomy" id="1000413"/>
    <lineage>
        <taxon>Eukaryota</taxon>
        <taxon>Viridiplantae</taxon>
        <taxon>Streptophyta</taxon>
        <taxon>Embryophyta</taxon>
        <taxon>Tracheophyta</taxon>
        <taxon>Spermatophyta</taxon>
        <taxon>Magnoliopsida</taxon>
        <taxon>eudicotyledons</taxon>
        <taxon>Gunneridae</taxon>
        <taxon>Pentapetalae</taxon>
        <taxon>rosids</taxon>
        <taxon>malvids</taxon>
        <taxon>Sapindales</taxon>
        <taxon>Sapindaceae</taxon>
        <taxon>Hippocastanoideae</taxon>
        <taxon>Acereae</taxon>
        <taxon>Acer</taxon>
    </lineage>
</organism>
<evidence type="ECO:0000313" key="3">
    <source>
        <dbReference type="EMBL" id="TXG46426.1"/>
    </source>
</evidence>
<dbReference type="PANTHER" id="PTHR31286:SF167">
    <property type="entry name" value="OS09G0268800 PROTEIN"/>
    <property type="match status" value="1"/>
</dbReference>
<feature type="compositionally biased region" description="Low complexity" evidence="1">
    <location>
        <begin position="208"/>
        <end position="218"/>
    </location>
</feature>
<gene>
    <name evidence="3" type="ORF">EZV62_028075</name>
</gene>
<keyword evidence="4" id="KW-1185">Reference proteome</keyword>
<dbReference type="InterPro" id="IPR025836">
    <property type="entry name" value="Zn_knuckle_CX2CX4HX4C"/>
</dbReference>
<feature type="region of interest" description="Disordered" evidence="1">
    <location>
        <begin position="208"/>
        <end position="254"/>
    </location>
</feature>
<feature type="domain" description="Zinc knuckle CX2CX4HX4C" evidence="2">
    <location>
        <begin position="39"/>
        <end position="81"/>
    </location>
</feature>
<sequence length="332" mass="36853">MCMNRRAAKVIAEQIGMVIEIPVESKECLGKFLRVKVHIDISNPLKRFIRLGVKESEKAVIVPLIYERLPEFCYACGRIEYGLHECSDDKARTEALEGSSTKFGPWMRVEVGDRSRATQQRQMGKTSFDSKGNSVEPINEDLTNLVGHAQGLGDTLEDLAKQGNVNAEQVQELQTNSAMEGVVGYFEVTALEKSPRANPELQSRSLSSFLGGSSVSSGEQSHVPNPINSMLSPESIEPSDTKRKGLTVSSEDSRKAKKKKAVLSTVNSLLSERLDHFLVDEKWLNAVNQESKEELSQIIVSYFSSLFQSLEPSPSDIRRASELIIGRLNTEY</sequence>
<evidence type="ECO:0000313" key="4">
    <source>
        <dbReference type="Proteomes" id="UP000323000"/>
    </source>
</evidence>
<feature type="region of interest" description="Disordered" evidence="1">
    <location>
        <begin position="114"/>
        <end position="135"/>
    </location>
</feature>
<dbReference type="Proteomes" id="UP000323000">
    <property type="component" value="Unassembled WGS sequence"/>
</dbReference>
<comment type="caution">
    <text evidence="3">The sequence shown here is derived from an EMBL/GenBank/DDBJ whole genome shotgun (WGS) entry which is preliminary data.</text>
</comment>
<accession>A0A5C7GQC7</accession>
<reference evidence="4" key="1">
    <citation type="journal article" date="2019" name="Gigascience">
        <title>De novo genome assembly of the endangered Acer yangbiense, a plant species with extremely small populations endemic to Yunnan Province, China.</title>
        <authorList>
            <person name="Yang J."/>
            <person name="Wariss H.M."/>
            <person name="Tao L."/>
            <person name="Zhang R."/>
            <person name="Yun Q."/>
            <person name="Hollingsworth P."/>
            <person name="Dao Z."/>
            <person name="Luo G."/>
            <person name="Guo H."/>
            <person name="Ma Y."/>
            <person name="Sun W."/>
        </authorList>
    </citation>
    <scope>NUCLEOTIDE SEQUENCE [LARGE SCALE GENOMIC DNA]</scope>
    <source>
        <strain evidence="4">cv. Malutang</strain>
    </source>
</reference>
<dbReference type="InterPro" id="IPR040256">
    <property type="entry name" value="At4g02000-like"/>
</dbReference>
<proteinExistence type="predicted"/>
<dbReference type="Pfam" id="PF14392">
    <property type="entry name" value="zf-CCHC_4"/>
    <property type="match status" value="1"/>
</dbReference>
<evidence type="ECO:0000259" key="2">
    <source>
        <dbReference type="Pfam" id="PF14392"/>
    </source>
</evidence>
<name>A0A5C7GQC7_9ROSI</name>
<feature type="compositionally biased region" description="Polar residues" evidence="1">
    <location>
        <begin position="117"/>
        <end position="133"/>
    </location>
</feature>
<feature type="compositionally biased region" description="Polar residues" evidence="1">
    <location>
        <begin position="219"/>
        <end position="232"/>
    </location>
</feature>
<evidence type="ECO:0000256" key="1">
    <source>
        <dbReference type="SAM" id="MobiDB-lite"/>
    </source>
</evidence>